<evidence type="ECO:0000313" key="3">
    <source>
        <dbReference type="Proteomes" id="UP001187682"/>
    </source>
</evidence>
<reference evidence="2" key="1">
    <citation type="submission" date="2018-03" db="EMBL/GenBank/DDBJ databases">
        <authorList>
            <person name="Guldener U."/>
        </authorList>
    </citation>
    <scope>NUCLEOTIDE SEQUENCE</scope>
</reference>
<name>A0AAE8MQ67_9PEZI</name>
<dbReference type="Proteomes" id="UP001187682">
    <property type="component" value="Unassembled WGS sequence"/>
</dbReference>
<sequence>MAPTTSVAATGAGHLHAHQLLKIRALSDTAASEILEQYNEWYVDHGIEKLLAERLAQRDQKEAGKKRKSRNDSIPTPKPGRGGKQAIKLEANDSTVSHSSKSLTHRTERGEYMGNLRNTPAPSLPRTSSSVRFADSPKPPFLTPSTSCNSFQTFHSKGFAEDEDDLPKLKGACWPGMNMFDAATDEMKRMRNQRKDKSVIDQMQAFSTTISRDEFVYNLDLEYQKTRDVYASPSIESSPTPKPEPKKRGRKTTLRAMQDDEDECLDETNSHPATHSQASNGHNGHGMPMRSTLDVFNDGNGSRHFNAGLDRPSSSESRLDIE</sequence>
<comment type="caution">
    <text evidence="2">The sequence shown here is derived from an EMBL/GenBank/DDBJ whole genome shotgun (WGS) entry which is preliminary data.</text>
</comment>
<evidence type="ECO:0000313" key="2">
    <source>
        <dbReference type="EMBL" id="SPN96666.1"/>
    </source>
</evidence>
<evidence type="ECO:0000256" key="1">
    <source>
        <dbReference type="SAM" id="MobiDB-lite"/>
    </source>
</evidence>
<feature type="region of interest" description="Disordered" evidence="1">
    <location>
        <begin position="58"/>
        <end position="141"/>
    </location>
</feature>
<gene>
    <name evidence="2" type="ORF">DNG_00187</name>
</gene>
<accession>A0AAE8MQ67</accession>
<feature type="compositionally biased region" description="Polar residues" evidence="1">
    <location>
        <begin position="116"/>
        <end position="131"/>
    </location>
</feature>
<keyword evidence="3" id="KW-1185">Reference proteome</keyword>
<feature type="compositionally biased region" description="Polar residues" evidence="1">
    <location>
        <begin position="92"/>
        <end position="102"/>
    </location>
</feature>
<protein>
    <submittedName>
        <fullName evidence="2">Uncharacterized protein</fullName>
    </submittedName>
</protein>
<feature type="compositionally biased region" description="Polar residues" evidence="1">
    <location>
        <begin position="270"/>
        <end position="282"/>
    </location>
</feature>
<proteinExistence type="predicted"/>
<organism evidence="2 3">
    <name type="scientific">Cephalotrichum gorgonifer</name>
    <dbReference type="NCBI Taxonomy" id="2041049"/>
    <lineage>
        <taxon>Eukaryota</taxon>
        <taxon>Fungi</taxon>
        <taxon>Dikarya</taxon>
        <taxon>Ascomycota</taxon>
        <taxon>Pezizomycotina</taxon>
        <taxon>Sordariomycetes</taxon>
        <taxon>Hypocreomycetidae</taxon>
        <taxon>Microascales</taxon>
        <taxon>Microascaceae</taxon>
        <taxon>Cephalotrichum</taxon>
    </lineage>
</organism>
<dbReference type="AlphaFoldDB" id="A0AAE8MQ67"/>
<feature type="region of interest" description="Disordered" evidence="1">
    <location>
        <begin position="230"/>
        <end position="322"/>
    </location>
</feature>
<dbReference type="EMBL" id="ONZQ02000001">
    <property type="protein sequence ID" value="SPN96666.1"/>
    <property type="molecule type" value="Genomic_DNA"/>
</dbReference>